<feature type="binding site" description="via carbamate group" evidence="1">
    <location>
        <position position="153"/>
    </location>
    <ligand>
        <name>Zn(2+)</name>
        <dbReference type="ChEBI" id="CHEBI:29105"/>
        <label>1</label>
    </ligand>
</feature>
<keyword evidence="1" id="KW-0479">Metal-binding</keyword>
<evidence type="ECO:0000256" key="1">
    <source>
        <dbReference type="PIRSR" id="PIRSR039004-1"/>
    </source>
</evidence>
<feature type="binding site" evidence="1">
    <location>
        <position position="187"/>
    </location>
    <ligand>
        <name>Zn(2+)</name>
        <dbReference type="ChEBI" id="CHEBI:29105"/>
        <label>2</label>
    </ligand>
</feature>
<dbReference type="SUPFAM" id="SSF51338">
    <property type="entry name" value="Composite domain of metallo-dependent hydrolases"/>
    <property type="match status" value="2"/>
</dbReference>
<evidence type="ECO:0000313" key="4">
    <source>
        <dbReference type="EMBL" id="KRL11314.1"/>
    </source>
</evidence>
<dbReference type="NCBIfam" id="TIGR03583">
    <property type="entry name" value="EF_0837"/>
    <property type="match status" value="1"/>
</dbReference>
<dbReference type="PATRIC" id="fig|1423792.3.peg.697"/>
<feature type="modified residue" description="N6-carboxylysine" evidence="2">
    <location>
        <position position="153"/>
    </location>
</feature>
<comment type="caution">
    <text evidence="4">The sequence shown here is derived from an EMBL/GenBank/DDBJ whole genome shotgun (WGS) entry which is preliminary data.</text>
</comment>
<evidence type="ECO:0000256" key="2">
    <source>
        <dbReference type="PIRSR" id="PIRSR039004-2"/>
    </source>
</evidence>
<evidence type="ECO:0000313" key="5">
    <source>
        <dbReference type="Proteomes" id="UP000051330"/>
    </source>
</evidence>
<dbReference type="Pfam" id="PF22647">
    <property type="entry name" value="EF_0837-like_N"/>
    <property type="match status" value="1"/>
</dbReference>
<dbReference type="SUPFAM" id="SSF51556">
    <property type="entry name" value="Metallo-dependent hydrolases"/>
    <property type="match status" value="1"/>
</dbReference>
<feature type="binding site" description="via carbamate group" evidence="1">
    <location>
        <position position="153"/>
    </location>
    <ligand>
        <name>Zn(2+)</name>
        <dbReference type="ChEBI" id="CHEBI:29105"/>
        <label>2</label>
    </ligand>
</feature>
<accession>A0A0R1N1B4</accession>
<dbReference type="Gene3D" id="2.30.40.10">
    <property type="entry name" value="Urease, subunit C, domain 1"/>
    <property type="match status" value="1"/>
</dbReference>
<dbReference type="PANTHER" id="PTHR42717">
    <property type="entry name" value="DIHYDROOROTASE-RELATED"/>
    <property type="match status" value="1"/>
</dbReference>
<protein>
    <submittedName>
        <fullName evidence="4">Metal-dependent hydrolase</fullName>
    </submittedName>
</protein>
<feature type="binding site" evidence="1">
    <location>
        <position position="59"/>
    </location>
    <ligand>
        <name>Zn(2+)</name>
        <dbReference type="ChEBI" id="CHEBI:29105"/>
        <label>1</label>
    </ligand>
</feature>
<feature type="binding site" evidence="1">
    <location>
        <position position="61"/>
    </location>
    <ligand>
        <name>Zn(2+)</name>
        <dbReference type="ChEBI" id="CHEBI:29105"/>
        <label>1</label>
    </ligand>
</feature>
<feature type="binding site" evidence="1">
    <location>
        <position position="210"/>
    </location>
    <ligand>
        <name>Zn(2+)</name>
        <dbReference type="ChEBI" id="CHEBI:29105"/>
        <label>2</label>
    </ligand>
</feature>
<dbReference type="Gene3D" id="3.20.20.140">
    <property type="entry name" value="Metal-dependent hydrolases"/>
    <property type="match status" value="1"/>
</dbReference>
<dbReference type="PIRSF" id="PIRSF039004">
    <property type="entry name" value="ADE_EF_0837"/>
    <property type="match status" value="1"/>
</dbReference>
<name>A0A0R1N1B4_9LACO</name>
<feature type="binding site" evidence="1">
    <location>
        <position position="270"/>
    </location>
    <ligand>
        <name>Zn(2+)</name>
        <dbReference type="ChEBI" id="CHEBI:29105"/>
        <label>1</label>
    </ligand>
</feature>
<dbReference type="RefSeq" id="WP_057821533.1">
    <property type="nucleotide sequence ID" value="NZ_AZEC01000012.1"/>
</dbReference>
<dbReference type="AlphaFoldDB" id="A0A0R1N1B4"/>
<keyword evidence="4" id="KW-0378">Hydrolase</keyword>
<dbReference type="InterPro" id="IPR011059">
    <property type="entry name" value="Metal-dep_hydrolase_composite"/>
</dbReference>
<keyword evidence="1" id="KW-0862">Zinc</keyword>
<dbReference type="PANTHER" id="PTHR42717:SF1">
    <property type="entry name" value="IMIDAZOLONEPROPIONASE AND RELATED AMIDOHYDROLASES"/>
    <property type="match status" value="1"/>
</dbReference>
<dbReference type="STRING" id="1423792.FD09_GL000682"/>
<gene>
    <name evidence="4" type="ORF">FD09_GL000682</name>
</gene>
<proteinExistence type="predicted"/>
<evidence type="ECO:0000256" key="3">
    <source>
        <dbReference type="PIRSR" id="PIRSR039004-3"/>
    </source>
</evidence>
<dbReference type="InterPro" id="IPR047601">
    <property type="entry name" value="EF_0837-like"/>
</dbReference>
<feature type="site" description="Transition state stabilizer" evidence="3">
    <location>
        <position position="155"/>
    </location>
</feature>
<organism evidence="4 5">
    <name type="scientific">Schleiferilactobacillus perolens DSM 12744</name>
    <dbReference type="NCBI Taxonomy" id="1423792"/>
    <lineage>
        <taxon>Bacteria</taxon>
        <taxon>Bacillati</taxon>
        <taxon>Bacillota</taxon>
        <taxon>Bacilli</taxon>
        <taxon>Lactobacillales</taxon>
        <taxon>Lactobacillaceae</taxon>
        <taxon>Schleiferilactobacillus</taxon>
    </lineage>
</organism>
<dbReference type="GO" id="GO:0046872">
    <property type="term" value="F:metal ion binding"/>
    <property type="evidence" value="ECO:0007669"/>
    <property type="project" value="UniProtKB-KW"/>
</dbReference>
<dbReference type="InterPro" id="IPR032466">
    <property type="entry name" value="Metal_Hydrolase"/>
</dbReference>
<reference evidence="4 5" key="1">
    <citation type="journal article" date="2015" name="Genome Announc.">
        <title>Expanding the biotechnology potential of lactobacilli through comparative genomics of 213 strains and associated genera.</title>
        <authorList>
            <person name="Sun Z."/>
            <person name="Harris H.M."/>
            <person name="McCann A."/>
            <person name="Guo C."/>
            <person name="Argimon S."/>
            <person name="Zhang W."/>
            <person name="Yang X."/>
            <person name="Jeffery I.B."/>
            <person name="Cooney J.C."/>
            <person name="Kagawa T.F."/>
            <person name="Liu W."/>
            <person name="Song Y."/>
            <person name="Salvetti E."/>
            <person name="Wrobel A."/>
            <person name="Rasinkangas P."/>
            <person name="Parkhill J."/>
            <person name="Rea M.C."/>
            <person name="O'Sullivan O."/>
            <person name="Ritari J."/>
            <person name="Douillard F.P."/>
            <person name="Paul Ross R."/>
            <person name="Yang R."/>
            <person name="Briner A.E."/>
            <person name="Felis G.E."/>
            <person name="de Vos W.M."/>
            <person name="Barrangou R."/>
            <person name="Klaenhammer T.R."/>
            <person name="Caufield P.W."/>
            <person name="Cui Y."/>
            <person name="Zhang H."/>
            <person name="O'Toole P.W."/>
        </authorList>
    </citation>
    <scope>NUCLEOTIDE SEQUENCE [LARGE SCALE GENOMIC DNA]</scope>
    <source>
        <strain evidence="4 5">DSM 12744</strain>
    </source>
</reference>
<keyword evidence="5" id="KW-1185">Reference proteome</keyword>
<dbReference type="NCBIfam" id="NF006689">
    <property type="entry name" value="PRK09237.1"/>
    <property type="match status" value="1"/>
</dbReference>
<dbReference type="GO" id="GO:0019213">
    <property type="term" value="F:deacetylase activity"/>
    <property type="evidence" value="ECO:0007669"/>
    <property type="project" value="InterPro"/>
</dbReference>
<dbReference type="InterPro" id="IPR020043">
    <property type="entry name" value="Deacetylase_Atu3266-like"/>
</dbReference>
<dbReference type="Proteomes" id="UP000051330">
    <property type="component" value="Unassembled WGS sequence"/>
</dbReference>
<dbReference type="EMBL" id="AZEC01000012">
    <property type="protein sequence ID" value="KRL11314.1"/>
    <property type="molecule type" value="Genomic_DNA"/>
</dbReference>
<sequence length="372" mass="40317">MQAQLLIKNGLKVTGEPIEVAVGNGQILAVDTELHGVEAAQTIDLHRNSYVSAGWIDDHTHCYEKLTLYYDDPDEDGYKTGVTTVIDAGSTGADNIRDFYQITRAKKTNVFAMLNIAKTGIPAQNELGDLTKIQPALMQAAVADLPGFIVGLKARISHSVVKENGVIPLQRAKEIQATLEDMPLMVHVGANPPELSDILALMSQDDILTHAYNGKTNGILDADGNVKTFVFAAYRRGVIFDVGHGTDSWDFKTAATAFTVGLDPTSISTDIYSRNRMNGPVYDMATTLDKMRLIGYSLPTVIDMITTAPAANFHLAGKGQLAPGFDADITIFQDKNGAKTLTDSDGNQRTTNHYLQPEYAIVGGEVYALDKH</sequence>
<dbReference type="OrthoDB" id="9796020at2"/>
<dbReference type="GO" id="GO:0016810">
    <property type="term" value="F:hydrolase activity, acting on carbon-nitrogen (but not peptide) bonds"/>
    <property type="evidence" value="ECO:0007669"/>
    <property type="project" value="InterPro"/>
</dbReference>